<reference evidence="3" key="1">
    <citation type="submission" date="2022-06" db="EMBL/GenBank/DDBJ databases">
        <title>Aquibacillus sp. a new bacterium isolated from soil saline samples.</title>
        <authorList>
            <person name="Galisteo C."/>
            <person name="De La Haba R."/>
            <person name="Sanchez-Porro C."/>
            <person name="Ventosa A."/>
        </authorList>
    </citation>
    <scope>NUCLEOTIDE SEQUENCE</scope>
    <source>
        <strain evidence="3">3ASR75-11</strain>
    </source>
</reference>
<protein>
    <submittedName>
        <fullName evidence="3">S8 family serine peptidase</fullName>
    </submittedName>
</protein>
<dbReference type="Gene3D" id="2.60.120.380">
    <property type="match status" value="1"/>
</dbReference>
<dbReference type="EMBL" id="JAMQKB010000004">
    <property type="protein sequence ID" value="MDC3424204.1"/>
    <property type="molecule type" value="Genomic_DNA"/>
</dbReference>
<dbReference type="PROSITE" id="PS51892">
    <property type="entry name" value="SUBTILASE"/>
    <property type="match status" value="1"/>
</dbReference>
<gene>
    <name evidence="3" type="ORF">NC797_06740</name>
</gene>
<dbReference type="InterPro" id="IPR000209">
    <property type="entry name" value="Peptidase_S8/S53_dom"/>
</dbReference>
<dbReference type="Proteomes" id="UP001145050">
    <property type="component" value="Unassembled WGS sequence"/>
</dbReference>
<evidence type="ECO:0000313" key="3">
    <source>
        <dbReference type="EMBL" id="MDC3424204.1"/>
    </source>
</evidence>
<dbReference type="Pfam" id="PF00082">
    <property type="entry name" value="Peptidase_S8"/>
    <property type="match status" value="1"/>
</dbReference>
<name>A0A9X3WVQ5_9BACI</name>
<dbReference type="InterPro" id="IPR036852">
    <property type="entry name" value="Peptidase_S8/S53_dom_sf"/>
</dbReference>
<evidence type="ECO:0000256" key="1">
    <source>
        <dbReference type="PROSITE-ProRule" id="PRU01240"/>
    </source>
</evidence>
<accession>A0A9X3WVQ5</accession>
<feature type="domain" description="Peptidase S8/S53" evidence="2">
    <location>
        <begin position="1"/>
        <end position="48"/>
    </location>
</feature>
<organism evidence="3 4">
    <name type="scientific">Terrihalobacillus insolitus</name>
    <dbReference type="NCBI Taxonomy" id="2950438"/>
    <lineage>
        <taxon>Bacteria</taxon>
        <taxon>Bacillati</taxon>
        <taxon>Bacillota</taxon>
        <taxon>Bacilli</taxon>
        <taxon>Bacillales</taxon>
        <taxon>Bacillaceae</taxon>
        <taxon>Terrihalobacillus</taxon>
    </lineage>
</organism>
<evidence type="ECO:0000313" key="4">
    <source>
        <dbReference type="Proteomes" id="UP001145050"/>
    </source>
</evidence>
<dbReference type="GO" id="GO:0006508">
    <property type="term" value="P:proteolysis"/>
    <property type="evidence" value="ECO:0007669"/>
    <property type="project" value="InterPro"/>
</dbReference>
<dbReference type="Gene3D" id="3.40.50.200">
    <property type="entry name" value="Peptidase S8/S53 domain"/>
    <property type="match status" value="1"/>
</dbReference>
<comment type="caution">
    <text evidence="3">The sequence shown here is derived from an EMBL/GenBank/DDBJ whole genome shotgun (WGS) entry which is preliminary data.</text>
</comment>
<dbReference type="AlphaFoldDB" id="A0A9X3WVQ5"/>
<keyword evidence="4" id="KW-1185">Reference proteome</keyword>
<comment type="caution">
    <text evidence="1">Lacks conserved residue(s) required for the propagation of feature annotation.</text>
</comment>
<proteinExistence type="inferred from homology"/>
<evidence type="ECO:0000259" key="2">
    <source>
        <dbReference type="Pfam" id="PF00082"/>
    </source>
</evidence>
<dbReference type="GO" id="GO:0004252">
    <property type="term" value="F:serine-type endopeptidase activity"/>
    <property type="evidence" value="ECO:0007669"/>
    <property type="project" value="InterPro"/>
</dbReference>
<comment type="similarity">
    <text evidence="1">Belongs to the peptidase S8 family.</text>
</comment>
<sequence>MATPFIAGTIALMLESNPSLSPEEIKNNVLESSEDWGKESKDIDYGAGRLQAYKAIMNAGNQRGNLPATPNHTQINGRLQSTRDRDLYQYRVESLDYPVSLTLILDNETSDFDLYVYDSNGYLVDYSYTTERQENVSFVPKSIDDYVVEIYSYRGKGAYYLDISGG</sequence>
<dbReference type="SUPFAM" id="SSF52743">
    <property type="entry name" value="Subtilisin-like"/>
    <property type="match status" value="1"/>
</dbReference>